<organism evidence="1 2">
    <name type="scientific">Trichinella papuae</name>
    <dbReference type="NCBI Taxonomy" id="268474"/>
    <lineage>
        <taxon>Eukaryota</taxon>
        <taxon>Metazoa</taxon>
        <taxon>Ecdysozoa</taxon>
        <taxon>Nematoda</taxon>
        <taxon>Enoplea</taxon>
        <taxon>Dorylaimia</taxon>
        <taxon>Trichinellida</taxon>
        <taxon>Trichinellidae</taxon>
        <taxon>Trichinella</taxon>
    </lineage>
</organism>
<dbReference type="Proteomes" id="UP000054843">
    <property type="component" value="Unassembled WGS sequence"/>
</dbReference>
<gene>
    <name evidence="1" type="ORF">T10_2334</name>
</gene>
<protein>
    <submittedName>
        <fullName evidence="1">Uncharacterized protein</fullName>
    </submittedName>
</protein>
<reference evidence="1 2" key="1">
    <citation type="submission" date="2015-01" db="EMBL/GenBank/DDBJ databases">
        <title>Evolution of Trichinella species and genotypes.</title>
        <authorList>
            <person name="Korhonen P.K."/>
            <person name="Edoardo P."/>
            <person name="Giuseppe L.R."/>
            <person name="Gasser R.B."/>
        </authorList>
    </citation>
    <scope>NUCLEOTIDE SEQUENCE [LARGE SCALE GENOMIC DNA]</scope>
    <source>
        <strain evidence="1">ISS1980</strain>
    </source>
</reference>
<dbReference type="AlphaFoldDB" id="A0A0V1MQ21"/>
<accession>A0A0V1MQ21</accession>
<comment type="caution">
    <text evidence="1">The sequence shown here is derived from an EMBL/GenBank/DDBJ whole genome shotgun (WGS) entry which is preliminary data.</text>
</comment>
<dbReference type="EMBL" id="JYDO01000057">
    <property type="protein sequence ID" value="KRZ73905.1"/>
    <property type="molecule type" value="Genomic_DNA"/>
</dbReference>
<proteinExistence type="predicted"/>
<evidence type="ECO:0000313" key="1">
    <source>
        <dbReference type="EMBL" id="KRZ73905.1"/>
    </source>
</evidence>
<keyword evidence="2" id="KW-1185">Reference proteome</keyword>
<sequence>MAASYIFQASFRVLELPYQPAVEYEQADVSTANCNKTFLIFIINKIFCKKYIRIAVDLKYQYGISELRQWRISEINYTNLHRTRVAPLS</sequence>
<evidence type="ECO:0000313" key="2">
    <source>
        <dbReference type="Proteomes" id="UP000054843"/>
    </source>
</evidence>
<name>A0A0V1MQ21_9BILA</name>